<name>A0A3N0GH73_9ACTN</name>
<keyword evidence="2 4" id="KW-0560">Oxidoreductase</keyword>
<dbReference type="PANTHER" id="PTHR42760">
    <property type="entry name" value="SHORT-CHAIN DEHYDROGENASES/REDUCTASES FAMILY MEMBER"/>
    <property type="match status" value="1"/>
</dbReference>
<dbReference type="SUPFAM" id="SSF51735">
    <property type="entry name" value="NAD(P)-binding Rossmann-fold domains"/>
    <property type="match status" value="1"/>
</dbReference>
<dbReference type="PRINTS" id="PR00080">
    <property type="entry name" value="SDRFAMILY"/>
</dbReference>
<comment type="caution">
    <text evidence="4">The sequence shown here is derived from an EMBL/GenBank/DDBJ whole genome shotgun (WGS) entry which is preliminary data.</text>
</comment>
<protein>
    <submittedName>
        <fullName evidence="4">Glucose 1-dehydrogenase</fullName>
        <ecNumber evidence="4">1.1.1.47</ecNumber>
    </submittedName>
</protein>
<dbReference type="Pfam" id="PF13561">
    <property type="entry name" value="adh_short_C2"/>
    <property type="match status" value="1"/>
</dbReference>
<dbReference type="InterPro" id="IPR002347">
    <property type="entry name" value="SDR_fam"/>
</dbReference>
<dbReference type="PRINTS" id="PR00081">
    <property type="entry name" value="GDHRDH"/>
</dbReference>
<evidence type="ECO:0000313" key="4">
    <source>
        <dbReference type="EMBL" id="RNM11797.1"/>
    </source>
</evidence>
<dbReference type="InterPro" id="IPR036291">
    <property type="entry name" value="NAD(P)-bd_dom_sf"/>
</dbReference>
<dbReference type="InterPro" id="IPR020904">
    <property type="entry name" value="Sc_DH/Rdtase_CS"/>
</dbReference>
<dbReference type="Proteomes" id="UP000279994">
    <property type="component" value="Unassembled WGS sequence"/>
</dbReference>
<dbReference type="AlphaFoldDB" id="A0A3N0GH73"/>
<evidence type="ECO:0000256" key="1">
    <source>
        <dbReference type="ARBA" id="ARBA00006484"/>
    </source>
</evidence>
<accession>A0A3N0GH73</accession>
<evidence type="ECO:0000259" key="3">
    <source>
        <dbReference type="SMART" id="SM00822"/>
    </source>
</evidence>
<feature type="domain" description="Ketoreductase" evidence="3">
    <location>
        <begin position="16"/>
        <end position="179"/>
    </location>
</feature>
<dbReference type="Gene3D" id="3.40.50.720">
    <property type="entry name" value="NAD(P)-binding Rossmann-like Domain"/>
    <property type="match status" value="1"/>
</dbReference>
<evidence type="ECO:0000256" key="2">
    <source>
        <dbReference type="ARBA" id="ARBA00023002"/>
    </source>
</evidence>
<keyword evidence="5" id="KW-1185">Reference proteome</keyword>
<organism evidence="4 5">
    <name type="scientific">Nocardioides pocheonensis</name>
    <dbReference type="NCBI Taxonomy" id="661485"/>
    <lineage>
        <taxon>Bacteria</taxon>
        <taxon>Bacillati</taxon>
        <taxon>Actinomycetota</taxon>
        <taxon>Actinomycetes</taxon>
        <taxon>Propionibacteriales</taxon>
        <taxon>Nocardioidaceae</taxon>
        <taxon>Nocardioides</taxon>
    </lineage>
</organism>
<dbReference type="EC" id="1.1.1.47" evidence="4"/>
<comment type="similarity">
    <text evidence="1">Belongs to the short-chain dehydrogenases/reductases (SDR) family.</text>
</comment>
<dbReference type="EMBL" id="RJSF01000047">
    <property type="protein sequence ID" value="RNM11797.1"/>
    <property type="molecule type" value="Genomic_DNA"/>
</dbReference>
<dbReference type="FunFam" id="3.40.50.720:FF:000084">
    <property type="entry name" value="Short-chain dehydrogenase reductase"/>
    <property type="match status" value="1"/>
</dbReference>
<gene>
    <name evidence="4" type="ORF">EFL26_21850</name>
</gene>
<sequence>MSYSPEVPPNLSLIDRVVVITGAARGMGRAHVETCIEAGARVVLTDVLDDLGADLCRSLPDGRAVYVHADVSTEGDWDRVVDVAQARFGRVDGLVNNAGILLERSLRETSVDEFNRVVAVNQTGVFLGMRAIAPLMEAAGGGSIVNISSVAGMVGFREAFAYTASKFAVRGMSKAAALELASHNIRVNAVFPGDTLTPMIEGSGSDAVADTGSIPLRRYGVPSEIAAVVRFLLSDAASYMTGAELTVDGGYVAQ</sequence>
<dbReference type="PANTHER" id="PTHR42760:SF133">
    <property type="entry name" value="3-OXOACYL-[ACYL-CARRIER-PROTEIN] REDUCTASE"/>
    <property type="match status" value="1"/>
</dbReference>
<dbReference type="NCBIfam" id="NF005559">
    <property type="entry name" value="PRK07231.1"/>
    <property type="match status" value="1"/>
</dbReference>
<proteinExistence type="inferred from homology"/>
<evidence type="ECO:0000313" key="5">
    <source>
        <dbReference type="Proteomes" id="UP000279994"/>
    </source>
</evidence>
<dbReference type="OrthoDB" id="9808187at2"/>
<dbReference type="InterPro" id="IPR057326">
    <property type="entry name" value="KR_dom"/>
</dbReference>
<reference evidence="4 5" key="1">
    <citation type="submission" date="2018-11" db="EMBL/GenBank/DDBJ databases">
        <authorList>
            <person name="Li F."/>
        </authorList>
    </citation>
    <scope>NUCLEOTIDE SEQUENCE [LARGE SCALE GENOMIC DNA]</scope>
    <source>
        <strain evidence="4 5">Gsoil 818</strain>
    </source>
</reference>
<dbReference type="GO" id="GO:0047936">
    <property type="term" value="F:glucose 1-dehydrogenase [NAD(P)+] activity"/>
    <property type="evidence" value="ECO:0007669"/>
    <property type="project" value="UniProtKB-EC"/>
</dbReference>
<dbReference type="SMART" id="SM00822">
    <property type="entry name" value="PKS_KR"/>
    <property type="match status" value="1"/>
</dbReference>
<dbReference type="PROSITE" id="PS00061">
    <property type="entry name" value="ADH_SHORT"/>
    <property type="match status" value="1"/>
</dbReference>